<keyword evidence="1" id="KW-0732">Signal</keyword>
<reference evidence="2" key="3">
    <citation type="submission" date="2023-05" db="EMBL/GenBank/DDBJ databases">
        <authorList>
            <person name="Smith C.H."/>
        </authorList>
    </citation>
    <scope>NUCLEOTIDE SEQUENCE</scope>
    <source>
        <strain evidence="2">CHS0354</strain>
        <tissue evidence="2">Mantle</tissue>
    </source>
</reference>
<accession>A0AAE0SV21</accession>
<name>A0AAE0SV21_9BIVA</name>
<reference evidence="2" key="2">
    <citation type="journal article" date="2021" name="Genome Biol. Evol.">
        <title>Developing a high-quality reference genome for a parasitic bivalve with doubly uniparental inheritance (Bivalvia: Unionida).</title>
        <authorList>
            <person name="Smith C.H."/>
        </authorList>
    </citation>
    <scope>NUCLEOTIDE SEQUENCE</scope>
    <source>
        <strain evidence="2">CHS0354</strain>
        <tissue evidence="2">Mantle</tissue>
    </source>
</reference>
<protein>
    <submittedName>
        <fullName evidence="2">Uncharacterized protein</fullName>
    </submittedName>
</protein>
<comment type="caution">
    <text evidence="2">The sequence shown here is derived from an EMBL/GenBank/DDBJ whole genome shotgun (WGS) entry which is preliminary data.</text>
</comment>
<feature type="chain" id="PRO_5041955662" evidence="1">
    <location>
        <begin position="20"/>
        <end position="190"/>
    </location>
</feature>
<evidence type="ECO:0000313" key="2">
    <source>
        <dbReference type="EMBL" id="KAK3598279.1"/>
    </source>
</evidence>
<evidence type="ECO:0000256" key="1">
    <source>
        <dbReference type="SAM" id="SignalP"/>
    </source>
</evidence>
<keyword evidence="3" id="KW-1185">Reference proteome</keyword>
<dbReference type="Proteomes" id="UP001195483">
    <property type="component" value="Unassembled WGS sequence"/>
</dbReference>
<sequence length="190" mass="21672">MDIILLIGVVNLLAYVCLGSTLRNSEGSELVWLKDVTAIFQTQKRMFGDPNLPDHLTFHVKRGSGVLTLNLKRNNEIDPNSDIYFVERTKDGRSILSKTTTLEREAVAYYQDVDNRAYITVRCINSFNQKCERIINGNLQIGDRRYDLRPAVTGDTPAKLLKVTDNISRIYLLLDQTHLQQENMVKNKGL</sequence>
<organism evidence="2 3">
    <name type="scientific">Potamilus streckersoni</name>
    <dbReference type="NCBI Taxonomy" id="2493646"/>
    <lineage>
        <taxon>Eukaryota</taxon>
        <taxon>Metazoa</taxon>
        <taxon>Spiralia</taxon>
        <taxon>Lophotrochozoa</taxon>
        <taxon>Mollusca</taxon>
        <taxon>Bivalvia</taxon>
        <taxon>Autobranchia</taxon>
        <taxon>Heteroconchia</taxon>
        <taxon>Palaeoheterodonta</taxon>
        <taxon>Unionida</taxon>
        <taxon>Unionoidea</taxon>
        <taxon>Unionidae</taxon>
        <taxon>Ambleminae</taxon>
        <taxon>Lampsilini</taxon>
        <taxon>Potamilus</taxon>
    </lineage>
</organism>
<reference evidence="2" key="1">
    <citation type="journal article" date="2021" name="Genome Biol. Evol.">
        <title>A High-Quality Reference Genome for a Parasitic Bivalve with Doubly Uniparental Inheritance (Bivalvia: Unionida).</title>
        <authorList>
            <person name="Smith C.H."/>
        </authorList>
    </citation>
    <scope>NUCLEOTIDE SEQUENCE</scope>
    <source>
        <strain evidence="2">CHS0354</strain>
    </source>
</reference>
<dbReference type="EMBL" id="JAEAOA010001203">
    <property type="protein sequence ID" value="KAK3598279.1"/>
    <property type="molecule type" value="Genomic_DNA"/>
</dbReference>
<proteinExistence type="predicted"/>
<feature type="signal peptide" evidence="1">
    <location>
        <begin position="1"/>
        <end position="19"/>
    </location>
</feature>
<evidence type="ECO:0000313" key="3">
    <source>
        <dbReference type="Proteomes" id="UP001195483"/>
    </source>
</evidence>
<dbReference type="AlphaFoldDB" id="A0AAE0SV21"/>
<gene>
    <name evidence="2" type="ORF">CHS0354_019805</name>
</gene>